<dbReference type="GO" id="GO:0003677">
    <property type="term" value="F:DNA binding"/>
    <property type="evidence" value="ECO:0007669"/>
    <property type="project" value="UniProtKB-KW"/>
</dbReference>
<protein>
    <submittedName>
        <fullName evidence="6">Malolactic fermentation transcriptional regulator</fullName>
    </submittedName>
</protein>
<dbReference type="InterPro" id="IPR000847">
    <property type="entry name" value="LysR_HTH_N"/>
</dbReference>
<evidence type="ECO:0000256" key="3">
    <source>
        <dbReference type="ARBA" id="ARBA00023125"/>
    </source>
</evidence>
<evidence type="ECO:0000256" key="2">
    <source>
        <dbReference type="ARBA" id="ARBA00023015"/>
    </source>
</evidence>
<dbReference type="PROSITE" id="PS50931">
    <property type="entry name" value="HTH_LYSR"/>
    <property type="match status" value="1"/>
</dbReference>
<dbReference type="PRINTS" id="PR00039">
    <property type="entry name" value="HTHLYSR"/>
</dbReference>
<dbReference type="RefSeq" id="WP_041092086.1">
    <property type="nucleotide sequence ID" value="NZ_AP014680.1"/>
</dbReference>
<dbReference type="PANTHER" id="PTHR30419">
    <property type="entry name" value="HTH-TYPE TRANSCRIPTIONAL REGULATOR YBHD"/>
    <property type="match status" value="1"/>
</dbReference>
<dbReference type="Gene3D" id="3.40.190.10">
    <property type="entry name" value="Periplasmic binding protein-like II"/>
    <property type="match status" value="2"/>
</dbReference>
<dbReference type="SUPFAM" id="SSF46785">
    <property type="entry name" value="Winged helix' DNA-binding domain"/>
    <property type="match status" value="1"/>
</dbReference>
<evidence type="ECO:0000256" key="1">
    <source>
        <dbReference type="ARBA" id="ARBA00009437"/>
    </source>
</evidence>
<dbReference type="GO" id="GO:0003700">
    <property type="term" value="F:DNA-binding transcription factor activity"/>
    <property type="evidence" value="ECO:0007669"/>
    <property type="project" value="InterPro"/>
</dbReference>
<evidence type="ECO:0000313" key="6">
    <source>
        <dbReference type="EMBL" id="BAP84671.1"/>
    </source>
</evidence>
<dbReference type="GO" id="GO:0005829">
    <property type="term" value="C:cytosol"/>
    <property type="evidence" value="ECO:0007669"/>
    <property type="project" value="TreeGrafter"/>
</dbReference>
<comment type="similarity">
    <text evidence="1">Belongs to the LysR transcriptional regulatory family.</text>
</comment>
<keyword evidence="2" id="KW-0805">Transcription regulation</keyword>
<dbReference type="AlphaFoldDB" id="A0A0A1GWD7"/>
<keyword evidence="4" id="KW-0804">Transcription</keyword>
<dbReference type="InterPro" id="IPR050950">
    <property type="entry name" value="HTH-type_LysR_regulators"/>
</dbReference>
<dbReference type="HOGENOM" id="CLU_039613_6_2_9"/>
<dbReference type="Proteomes" id="UP000031620">
    <property type="component" value="Chromosome"/>
</dbReference>
<proteinExistence type="inferred from homology"/>
<dbReference type="EMBL" id="AP014680">
    <property type="protein sequence ID" value="BAP84671.1"/>
    <property type="molecule type" value="Genomic_DNA"/>
</dbReference>
<feature type="domain" description="HTH lysR-type" evidence="5">
    <location>
        <begin position="1"/>
        <end position="58"/>
    </location>
</feature>
<name>A0A0A1GWD7_9LACO</name>
<dbReference type="InterPro" id="IPR036388">
    <property type="entry name" value="WH-like_DNA-bd_sf"/>
</dbReference>
<evidence type="ECO:0000259" key="5">
    <source>
        <dbReference type="PROSITE" id="PS50931"/>
    </source>
</evidence>
<sequence>MNFRDLEYFVQLTEDRNYTKTAQHFAVSQPTITYAVKRLEAELGVPLFIRDQSHHQLDLTLAGQEFGEHAKAILQELVTAKADIVTLTQQKIRFGLPPIIGTYYFPQLAKRLIQQNLMSHLQTFEAGSATLQQQLQSGEIDVALLGTVDPIEMAQIKTITLAKTDFKIIVSPKHDLQQQTAIKFAELKKEPFITLKEGFVHPAAFRKLAAINHFEPQIAYTTPDINVLKGMVHENVGISFLTELALKDDQSVHTINLTDKNQPHFDIVLAYRPQVNPLMEKLIDELQQPINL</sequence>
<dbReference type="KEGG" id="lho:LOOC260_100920"/>
<evidence type="ECO:0000313" key="7">
    <source>
        <dbReference type="Proteomes" id="UP000031620"/>
    </source>
</evidence>
<dbReference type="FunFam" id="1.10.10.10:FF:000001">
    <property type="entry name" value="LysR family transcriptional regulator"/>
    <property type="match status" value="1"/>
</dbReference>
<dbReference type="STRING" id="1291742.LOOC260_100920"/>
<reference evidence="6 7" key="1">
    <citation type="submission" date="2014-11" db="EMBL/GenBank/DDBJ databases">
        <title>Complete genome sequence and analysis of Lactobacillus hokkaidonensis LOOC260T.</title>
        <authorList>
            <person name="Tanizawa Y."/>
            <person name="Tohno M."/>
            <person name="Kaminuma E."/>
            <person name="Nakamura Y."/>
            <person name="Arita M."/>
        </authorList>
    </citation>
    <scope>NUCLEOTIDE SEQUENCE [LARGE SCALE GENOMIC DNA]</scope>
    <source>
        <strain evidence="6 7">LOOC260</strain>
    </source>
</reference>
<dbReference type="PANTHER" id="PTHR30419:SF28">
    <property type="entry name" value="HTH-TYPE TRANSCRIPTIONAL REGULATOR BSDA"/>
    <property type="match status" value="1"/>
</dbReference>
<gene>
    <name evidence="6" type="ORF">LOOC260_100920</name>
</gene>
<dbReference type="Pfam" id="PF00126">
    <property type="entry name" value="HTH_1"/>
    <property type="match status" value="1"/>
</dbReference>
<evidence type="ECO:0000256" key="4">
    <source>
        <dbReference type="ARBA" id="ARBA00023163"/>
    </source>
</evidence>
<dbReference type="InterPro" id="IPR036390">
    <property type="entry name" value="WH_DNA-bd_sf"/>
</dbReference>
<organism evidence="6 7">
    <name type="scientific">Paucilactobacillus hokkaidonensis JCM 18461</name>
    <dbReference type="NCBI Taxonomy" id="1291742"/>
    <lineage>
        <taxon>Bacteria</taxon>
        <taxon>Bacillati</taxon>
        <taxon>Bacillota</taxon>
        <taxon>Bacilli</taxon>
        <taxon>Lactobacillales</taxon>
        <taxon>Lactobacillaceae</taxon>
        <taxon>Paucilactobacillus</taxon>
    </lineage>
</organism>
<accession>A0A0A1GWD7</accession>
<dbReference type="SUPFAM" id="SSF53850">
    <property type="entry name" value="Periplasmic binding protein-like II"/>
    <property type="match status" value="1"/>
</dbReference>
<keyword evidence="3" id="KW-0238">DNA-binding</keyword>
<dbReference type="Gene3D" id="1.10.10.10">
    <property type="entry name" value="Winged helix-like DNA-binding domain superfamily/Winged helix DNA-binding domain"/>
    <property type="match status" value="1"/>
</dbReference>
<dbReference type="Pfam" id="PF03466">
    <property type="entry name" value="LysR_substrate"/>
    <property type="match status" value="1"/>
</dbReference>
<dbReference type="InterPro" id="IPR005119">
    <property type="entry name" value="LysR_subst-bd"/>
</dbReference>